<keyword evidence="1" id="KW-0812">Transmembrane</keyword>
<keyword evidence="1" id="KW-0472">Membrane</keyword>
<reference evidence="2 3" key="1">
    <citation type="submission" date="2023-01" db="EMBL/GenBank/DDBJ databases">
        <title>Analysis of 21 Apiospora genomes using comparative genomics revels a genus with tremendous synthesis potential of carbohydrate active enzymes and secondary metabolites.</title>
        <authorList>
            <person name="Sorensen T."/>
        </authorList>
    </citation>
    <scope>NUCLEOTIDE SEQUENCE [LARGE SCALE GENOMIC DNA]</scope>
    <source>
        <strain evidence="2 3">CBS 135458</strain>
    </source>
</reference>
<dbReference type="RefSeq" id="XP_066720638.1">
    <property type="nucleotide sequence ID" value="XM_066852497.1"/>
</dbReference>
<dbReference type="EMBL" id="JAQQWL010000002">
    <property type="protein sequence ID" value="KAK8086114.1"/>
    <property type="molecule type" value="Genomic_DNA"/>
</dbReference>
<organism evidence="2 3">
    <name type="scientific">Apiospora phragmitis</name>
    <dbReference type="NCBI Taxonomy" id="2905665"/>
    <lineage>
        <taxon>Eukaryota</taxon>
        <taxon>Fungi</taxon>
        <taxon>Dikarya</taxon>
        <taxon>Ascomycota</taxon>
        <taxon>Pezizomycotina</taxon>
        <taxon>Sordariomycetes</taxon>
        <taxon>Xylariomycetidae</taxon>
        <taxon>Amphisphaeriales</taxon>
        <taxon>Apiosporaceae</taxon>
        <taxon>Apiospora</taxon>
    </lineage>
</organism>
<proteinExistence type="predicted"/>
<dbReference type="GeneID" id="92085560"/>
<feature type="transmembrane region" description="Helical" evidence="1">
    <location>
        <begin position="337"/>
        <end position="361"/>
    </location>
</feature>
<evidence type="ECO:0000313" key="2">
    <source>
        <dbReference type="EMBL" id="KAK8086114.1"/>
    </source>
</evidence>
<evidence type="ECO:0000256" key="1">
    <source>
        <dbReference type="SAM" id="Phobius"/>
    </source>
</evidence>
<comment type="caution">
    <text evidence="2">The sequence shown here is derived from an EMBL/GenBank/DDBJ whole genome shotgun (WGS) entry which is preliminary data.</text>
</comment>
<sequence length="444" mass="49475">MAVCSTDGAFIPFYTGKGPWMSSQFFAINLVAAGRLSFSVAKVMDVIWDVIGGRGFAADMAVLSFKLFRQYLAVSMRRHPVIYRVFRAIYLENEPTLTSIYRLVKDCITSRRRVVPPTALVFMVATLVLVLIFPTLSGSMTGYINVSKGFVQASSGDMVPFESLDFVAYVIHDGWRVNLTGDYIISLSVEGGHEYMSGGNPNWILPLVGGTAMQWCRHRQSLNCQLKKYTSYFWPTDHGNFTLAAPSLNISSFYVDDVMDSIADGYGYEWVDPRTGQKPFSDEKRVARTAANQTFTMDEIVANATCQPVQNVEYFVHLESSLGGEWRLIFLRYQSGFSLMQLMIAIILLAIWTIGLCVMSYTSSRHDPLEGGQPEVLRGWRALLTLAEAMNMELAGSAIEPHTLRDDELQKQIDHRIGGGQVYSKSGGDAVVKRRGFPYVAGGR</sequence>
<name>A0ABR1WSJ1_9PEZI</name>
<keyword evidence="1" id="KW-1133">Transmembrane helix</keyword>
<protein>
    <submittedName>
        <fullName evidence="2">Uncharacterized protein</fullName>
    </submittedName>
</protein>
<dbReference type="Proteomes" id="UP001480595">
    <property type="component" value="Unassembled WGS sequence"/>
</dbReference>
<keyword evidence="3" id="KW-1185">Reference proteome</keyword>
<accession>A0ABR1WSJ1</accession>
<evidence type="ECO:0000313" key="3">
    <source>
        <dbReference type="Proteomes" id="UP001480595"/>
    </source>
</evidence>
<gene>
    <name evidence="2" type="ORF">PG994_001088</name>
</gene>
<feature type="transmembrane region" description="Helical" evidence="1">
    <location>
        <begin position="114"/>
        <end position="133"/>
    </location>
</feature>